<evidence type="ECO:0000256" key="8">
    <source>
        <dbReference type="SAM" id="Phobius"/>
    </source>
</evidence>
<keyword evidence="3" id="KW-0813">Transport</keyword>
<evidence type="ECO:0000313" key="9">
    <source>
        <dbReference type="EMBL" id="QJW92431.1"/>
    </source>
</evidence>
<comment type="similarity">
    <text evidence="2">Belongs to the autoinducer-2 exporter (AI-2E) (TC 2.A.86) family.</text>
</comment>
<dbReference type="Pfam" id="PF01594">
    <property type="entry name" value="AI-2E_transport"/>
    <property type="match status" value="1"/>
</dbReference>
<evidence type="ECO:0000256" key="1">
    <source>
        <dbReference type="ARBA" id="ARBA00004651"/>
    </source>
</evidence>
<feature type="transmembrane region" description="Helical" evidence="8">
    <location>
        <begin position="14"/>
        <end position="47"/>
    </location>
</feature>
<proteinExistence type="inferred from homology"/>
<feature type="transmembrane region" description="Helical" evidence="8">
    <location>
        <begin position="146"/>
        <end position="166"/>
    </location>
</feature>
<evidence type="ECO:0000256" key="4">
    <source>
        <dbReference type="ARBA" id="ARBA00022475"/>
    </source>
</evidence>
<gene>
    <name evidence="9" type="ORF">HNV11_20155</name>
</gene>
<keyword evidence="6 8" id="KW-1133">Transmembrane helix</keyword>
<comment type="subcellular location">
    <subcellularLocation>
        <location evidence="1">Cell membrane</location>
        <topology evidence="1">Multi-pass membrane protein</topology>
    </subcellularLocation>
</comment>
<feature type="transmembrane region" description="Helical" evidence="8">
    <location>
        <begin position="59"/>
        <end position="82"/>
    </location>
</feature>
<organism evidence="9 10">
    <name type="scientific">Spirosoma taeanense</name>
    <dbReference type="NCBI Taxonomy" id="2735870"/>
    <lineage>
        <taxon>Bacteria</taxon>
        <taxon>Pseudomonadati</taxon>
        <taxon>Bacteroidota</taxon>
        <taxon>Cytophagia</taxon>
        <taxon>Cytophagales</taxon>
        <taxon>Cytophagaceae</taxon>
        <taxon>Spirosoma</taxon>
    </lineage>
</organism>
<evidence type="ECO:0000313" key="10">
    <source>
        <dbReference type="Proteomes" id="UP000502756"/>
    </source>
</evidence>
<feature type="transmembrane region" description="Helical" evidence="8">
    <location>
        <begin position="266"/>
        <end position="284"/>
    </location>
</feature>
<keyword evidence="7 8" id="KW-0472">Membrane</keyword>
<dbReference type="EMBL" id="CP053435">
    <property type="protein sequence ID" value="QJW92431.1"/>
    <property type="molecule type" value="Genomic_DNA"/>
</dbReference>
<name>A0A6M5YGG6_9BACT</name>
<protein>
    <submittedName>
        <fullName evidence="9">AI-2E family transporter</fullName>
    </submittedName>
</protein>
<dbReference type="KEGG" id="stae:HNV11_20155"/>
<evidence type="ECO:0000256" key="2">
    <source>
        <dbReference type="ARBA" id="ARBA00009773"/>
    </source>
</evidence>
<dbReference type="GO" id="GO:0005886">
    <property type="term" value="C:plasma membrane"/>
    <property type="evidence" value="ECO:0007669"/>
    <property type="project" value="UniProtKB-SubCell"/>
</dbReference>
<evidence type="ECO:0000256" key="6">
    <source>
        <dbReference type="ARBA" id="ARBA00022989"/>
    </source>
</evidence>
<dbReference type="AlphaFoldDB" id="A0A6M5YGG6"/>
<evidence type="ECO:0000256" key="5">
    <source>
        <dbReference type="ARBA" id="ARBA00022692"/>
    </source>
</evidence>
<reference evidence="9 10" key="1">
    <citation type="submission" date="2020-05" db="EMBL/GenBank/DDBJ databases">
        <title>Genome sequencing of Spirosoma sp. TS118.</title>
        <authorList>
            <person name="Lee J.-H."/>
            <person name="Jeong S."/>
            <person name="Zhao L."/>
            <person name="Jung J.-H."/>
            <person name="Kim M.-K."/>
            <person name="Lim S."/>
        </authorList>
    </citation>
    <scope>NUCLEOTIDE SEQUENCE [LARGE SCALE GENOMIC DNA]</scope>
    <source>
        <strain evidence="9 10">TS118</strain>
    </source>
</reference>
<feature type="transmembrane region" description="Helical" evidence="8">
    <location>
        <begin position="228"/>
        <end position="254"/>
    </location>
</feature>
<dbReference type="InterPro" id="IPR002549">
    <property type="entry name" value="AI-2E-like"/>
</dbReference>
<dbReference type="PANTHER" id="PTHR21716:SF53">
    <property type="entry name" value="PERMEASE PERM-RELATED"/>
    <property type="match status" value="1"/>
</dbReference>
<accession>A0A6M5YGG6</accession>
<feature type="transmembrane region" description="Helical" evidence="8">
    <location>
        <begin position="296"/>
        <end position="320"/>
    </location>
</feature>
<evidence type="ECO:0000256" key="7">
    <source>
        <dbReference type="ARBA" id="ARBA00023136"/>
    </source>
</evidence>
<dbReference type="PANTHER" id="PTHR21716">
    <property type="entry name" value="TRANSMEMBRANE PROTEIN"/>
    <property type="match status" value="1"/>
</dbReference>
<sequence length="365" mass="39807">MHSMQALAKPSRFLFFLILLFGGLYFARTVLVPVIIGGLLAMLFLPLSNRLEKKGVSRAWAAFLCIVCLLALIAGIGGLLAWQSSELTRDLSGVEDRISEWVGQLKEFIRHTVGIEPQQQQKLIQQQQASGGGQVSRIVMAILDSLLAVAVDTVLVLVYLFLLLYFRNHLRSFVLQMVSTDKQPETRKILQESSEVAQQYLAGLAAMITALWVLYGIGFSIVGVKHAIFLAILCGLLEMIPFIGNLTGTALAILVTMAQGGDTNTILGILVVYGVVQFTQTYIIEPLVVGNEVSINPLFTILVIVVGEAVWGIPGMILALPMLGIIKVICDHVEPLRPYGFLIGKVGSENETSLGKKLKQILHIG</sequence>
<evidence type="ECO:0000256" key="3">
    <source>
        <dbReference type="ARBA" id="ARBA00022448"/>
    </source>
</evidence>
<feature type="transmembrane region" description="Helical" evidence="8">
    <location>
        <begin position="200"/>
        <end position="222"/>
    </location>
</feature>
<keyword evidence="4" id="KW-1003">Cell membrane</keyword>
<dbReference type="Proteomes" id="UP000502756">
    <property type="component" value="Chromosome"/>
</dbReference>
<keyword evidence="5 8" id="KW-0812">Transmembrane</keyword>
<keyword evidence="10" id="KW-1185">Reference proteome</keyword>